<dbReference type="Pfam" id="PF01425">
    <property type="entry name" value="Amidase"/>
    <property type="match status" value="1"/>
</dbReference>
<dbReference type="AlphaFoldDB" id="A0A9P9REV6"/>
<evidence type="ECO:0000313" key="3">
    <source>
        <dbReference type="Proteomes" id="UP000736672"/>
    </source>
</evidence>
<dbReference type="OrthoDB" id="566138at2759"/>
<dbReference type="InterPro" id="IPR036928">
    <property type="entry name" value="AS_sf"/>
</dbReference>
<gene>
    <name evidence="2" type="ORF">B0J15DRAFT_476705</name>
</gene>
<comment type="caution">
    <text evidence="2">The sequence shown here is derived from an EMBL/GenBank/DDBJ whole genome shotgun (WGS) entry which is preliminary data.</text>
</comment>
<evidence type="ECO:0000259" key="1">
    <source>
        <dbReference type="Pfam" id="PF01425"/>
    </source>
</evidence>
<dbReference type="PANTHER" id="PTHR42678">
    <property type="entry name" value="AMIDASE"/>
    <property type="match status" value="1"/>
</dbReference>
<proteinExistence type="predicted"/>
<protein>
    <submittedName>
        <fullName evidence="2">Amidase signature domain-containing protein</fullName>
    </submittedName>
</protein>
<evidence type="ECO:0000313" key="2">
    <source>
        <dbReference type="EMBL" id="KAH7276249.1"/>
    </source>
</evidence>
<dbReference type="SUPFAM" id="SSF75304">
    <property type="entry name" value="Amidase signature (AS) enzymes"/>
    <property type="match status" value="1"/>
</dbReference>
<dbReference type="InterPro" id="IPR023631">
    <property type="entry name" value="Amidase_dom"/>
</dbReference>
<reference evidence="2" key="1">
    <citation type="journal article" date="2021" name="Nat. Commun.">
        <title>Genetic determinants of endophytism in the Arabidopsis root mycobiome.</title>
        <authorList>
            <person name="Mesny F."/>
            <person name="Miyauchi S."/>
            <person name="Thiergart T."/>
            <person name="Pickel B."/>
            <person name="Atanasova L."/>
            <person name="Karlsson M."/>
            <person name="Huettel B."/>
            <person name="Barry K.W."/>
            <person name="Haridas S."/>
            <person name="Chen C."/>
            <person name="Bauer D."/>
            <person name="Andreopoulos W."/>
            <person name="Pangilinan J."/>
            <person name="LaButti K."/>
            <person name="Riley R."/>
            <person name="Lipzen A."/>
            <person name="Clum A."/>
            <person name="Drula E."/>
            <person name="Henrissat B."/>
            <person name="Kohler A."/>
            <person name="Grigoriev I.V."/>
            <person name="Martin F.M."/>
            <person name="Hacquard S."/>
        </authorList>
    </citation>
    <scope>NUCLEOTIDE SEQUENCE</scope>
    <source>
        <strain evidence="2">FSSC 5 MPI-SDFR-AT-0091</strain>
    </source>
</reference>
<dbReference type="EMBL" id="JAGTJS010000001">
    <property type="protein sequence ID" value="KAH7276249.1"/>
    <property type="molecule type" value="Genomic_DNA"/>
</dbReference>
<dbReference type="Proteomes" id="UP000736672">
    <property type="component" value="Unassembled WGS sequence"/>
</dbReference>
<sequence>MFSFTNLLRKTPFLPTQTHDIALDPLTVDAKTLATELGQGHLSSVDLVERSLDMIQKYDGYLHAMLSIVPSEKLKQTAEALDRERQQGKLRGPLHGIPIVVKDNIATHPDLGMQTTCGSWALQDMRPHANAPLVDNLIQAGLIIIGKTNLSEWAYYRSYTIPSGWSGKGGQCQSAYVRGGVDPSDTNNGHSNPCGSSTGSAVAVSAGYAPLSIGTETDGSLVSPAARAALYTIKPTIGLVSQDGVIPISHTMDSAGPMAKTPYDLATLLDVIAGPAAEGSGDSFISALNGSWGELSIATIDFKKWWPGEDYLKPVESATKQMHTEIQAAYDKMEGLAKRYIGDAPLPLPTAFMLDGRDSEDIIMMADFKQEIDKFLKSVEHSKVRSLRELITFNIEHADAEMPAGYDDQQILLETEDLELSSEDYDKHLSHLRKVARQEGLDYIFQKYEVDVIIGSSDTPITAFASGSGYPVGSVPLGYLDFNGRPFGLAVLAAKNQEAKILKFMSAWEATFGPRKPPPMLQ</sequence>
<accession>A0A9P9REV6</accession>
<keyword evidence="3" id="KW-1185">Reference proteome</keyword>
<organism evidence="2 3">
    <name type="scientific">Fusarium solani</name>
    <name type="common">Filamentous fungus</name>
    <dbReference type="NCBI Taxonomy" id="169388"/>
    <lineage>
        <taxon>Eukaryota</taxon>
        <taxon>Fungi</taxon>
        <taxon>Dikarya</taxon>
        <taxon>Ascomycota</taxon>
        <taxon>Pezizomycotina</taxon>
        <taxon>Sordariomycetes</taxon>
        <taxon>Hypocreomycetidae</taxon>
        <taxon>Hypocreales</taxon>
        <taxon>Nectriaceae</taxon>
        <taxon>Fusarium</taxon>
        <taxon>Fusarium solani species complex</taxon>
    </lineage>
</organism>
<dbReference type="PANTHER" id="PTHR42678:SF34">
    <property type="entry name" value="OS04G0183300 PROTEIN"/>
    <property type="match status" value="1"/>
</dbReference>
<dbReference type="Gene3D" id="3.90.1300.10">
    <property type="entry name" value="Amidase signature (AS) domain"/>
    <property type="match status" value="1"/>
</dbReference>
<name>A0A9P9REV6_FUSSL</name>
<feature type="domain" description="Amidase" evidence="1">
    <location>
        <begin position="46"/>
        <end position="502"/>
    </location>
</feature>